<evidence type="ECO:0000256" key="5">
    <source>
        <dbReference type="ARBA" id="ARBA00022692"/>
    </source>
</evidence>
<keyword evidence="4" id="KW-1003">Cell membrane</keyword>
<keyword evidence="10" id="KW-1185">Reference proteome</keyword>
<name>A0A1G6E322_9BACT</name>
<feature type="transmembrane region" description="Helical" evidence="8">
    <location>
        <begin position="197"/>
        <end position="214"/>
    </location>
</feature>
<evidence type="ECO:0000256" key="2">
    <source>
        <dbReference type="ARBA" id="ARBA00010735"/>
    </source>
</evidence>
<feature type="transmembrane region" description="Helical" evidence="8">
    <location>
        <begin position="69"/>
        <end position="88"/>
    </location>
</feature>
<evidence type="ECO:0000313" key="10">
    <source>
        <dbReference type="Proteomes" id="UP000198771"/>
    </source>
</evidence>
<dbReference type="Proteomes" id="UP000198771">
    <property type="component" value="Unassembled WGS sequence"/>
</dbReference>
<dbReference type="GO" id="GO:1903785">
    <property type="term" value="P:L-valine transmembrane transport"/>
    <property type="evidence" value="ECO:0007669"/>
    <property type="project" value="TreeGrafter"/>
</dbReference>
<dbReference type="AlphaFoldDB" id="A0A1G6E322"/>
<dbReference type="STRING" id="617002.SAMN05660653_02572"/>
<keyword evidence="6 8" id="KW-1133">Transmembrane helix</keyword>
<evidence type="ECO:0000256" key="8">
    <source>
        <dbReference type="SAM" id="Phobius"/>
    </source>
</evidence>
<dbReference type="Pfam" id="PF03591">
    <property type="entry name" value="AzlC"/>
    <property type="match status" value="1"/>
</dbReference>
<keyword evidence="3" id="KW-0813">Transport</keyword>
<evidence type="ECO:0000256" key="6">
    <source>
        <dbReference type="ARBA" id="ARBA00022989"/>
    </source>
</evidence>
<sequence length="237" mass="25509">MGSSLSPIQFTFAGVRRGFQLCLPLGLSVFAYGLVFGVLAVQAGMSAMQAGAMSLSVFAGASQLMVLEFWGPVLPFLGIVLTTFIVNLRHVLMGAALRDWLTGIAPWKAYGSLFFMTDESWALSMREMAGGGRDAGFLLGSGLCIYVFWFTATCLGASSGYFVGSAMSDPARWGLDFAFTAVFISLLIFFWKGRHDLPVWLVAAGAAWIGVLVLPGKWYILCGGLAGGLYGAWRHER</sequence>
<gene>
    <name evidence="9" type="ORF">SAMN05660653_02572</name>
</gene>
<evidence type="ECO:0000256" key="7">
    <source>
        <dbReference type="ARBA" id="ARBA00023136"/>
    </source>
</evidence>
<organism evidence="9 10">
    <name type="scientific">Desulfonatronum thiosulfatophilum</name>
    <dbReference type="NCBI Taxonomy" id="617002"/>
    <lineage>
        <taxon>Bacteria</taxon>
        <taxon>Pseudomonadati</taxon>
        <taxon>Thermodesulfobacteriota</taxon>
        <taxon>Desulfovibrionia</taxon>
        <taxon>Desulfovibrionales</taxon>
        <taxon>Desulfonatronaceae</taxon>
        <taxon>Desulfonatronum</taxon>
    </lineage>
</organism>
<feature type="transmembrane region" description="Helical" evidence="8">
    <location>
        <begin position="137"/>
        <end position="161"/>
    </location>
</feature>
<dbReference type="InterPro" id="IPR011606">
    <property type="entry name" value="Brnchd-chn_aa_trnsp_permease"/>
</dbReference>
<dbReference type="OrthoDB" id="9803444at2"/>
<evidence type="ECO:0000256" key="4">
    <source>
        <dbReference type="ARBA" id="ARBA00022475"/>
    </source>
</evidence>
<proteinExistence type="inferred from homology"/>
<evidence type="ECO:0000313" key="9">
    <source>
        <dbReference type="EMBL" id="SDB51803.1"/>
    </source>
</evidence>
<comment type="subcellular location">
    <subcellularLocation>
        <location evidence="1">Cell membrane</location>
        <topology evidence="1">Multi-pass membrane protein</topology>
    </subcellularLocation>
</comment>
<dbReference type="PANTHER" id="PTHR34979">
    <property type="entry name" value="INNER MEMBRANE PROTEIN YGAZ"/>
    <property type="match status" value="1"/>
</dbReference>
<reference evidence="9 10" key="1">
    <citation type="submission" date="2016-10" db="EMBL/GenBank/DDBJ databases">
        <authorList>
            <person name="de Groot N.N."/>
        </authorList>
    </citation>
    <scope>NUCLEOTIDE SEQUENCE [LARGE SCALE GENOMIC DNA]</scope>
    <source>
        <strain evidence="9 10">ASO4-2</strain>
    </source>
</reference>
<comment type="similarity">
    <text evidence="2">Belongs to the AzlC family.</text>
</comment>
<keyword evidence="5 8" id="KW-0812">Transmembrane</keyword>
<protein>
    <submittedName>
        <fullName evidence="9">4-azaleucine resistance probable transporter AzlC</fullName>
    </submittedName>
</protein>
<dbReference type="PANTHER" id="PTHR34979:SF1">
    <property type="entry name" value="INNER MEMBRANE PROTEIN YGAZ"/>
    <property type="match status" value="1"/>
</dbReference>
<evidence type="ECO:0000256" key="3">
    <source>
        <dbReference type="ARBA" id="ARBA00022448"/>
    </source>
</evidence>
<dbReference type="EMBL" id="FMXO01000015">
    <property type="protein sequence ID" value="SDB51803.1"/>
    <property type="molecule type" value="Genomic_DNA"/>
</dbReference>
<dbReference type="GO" id="GO:0005886">
    <property type="term" value="C:plasma membrane"/>
    <property type="evidence" value="ECO:0007669"/>
    <property type="project" value="UniProtKB-SubCell"/>
</dbReference>
<keyword evidence="7 8" id="KW-0472">Membrane</keyword>
<evidence type="ECO:0000256" key="1">
    <source>
        <dbReference type="ARBA" id="ARBA00004651"/>
    </source>
</evidence>
<feature type="transmembrane region" description="Helical" evidence="8">
    <location>
        <begin position="173"/>
        <end position="191"/>
    </location>
</feature>
<feature type="transmembrane region" description="Helical" evidence="8">
    <location>
        <begin position="21"/>
        <end position="49"/>
    </location>
</feature>
<accession>A0A1G6E322</accession>
<dbReference type="RefSeq" id="WP_092122466.1">
    <property type="nucleotide sequence ID" value="NZ_FMXO01000015.1"/>
</dbReference>